<reference evidence="1" key="1">
    <citation type="journal article" date="2023" name="Mol. Phylogenet. Evol.">
        <title>Genome-scale phylogeny and comparative genomics of the fungal order Sordariales.</title>
        <authorList>
            <person name="Hensen N."/>
            <person name="Bonometti L."/>
            <person name="Westerberg I."/>
            <person name="Brannstrom I.O."/>
            <person name="Guillou S."/>
            <person name="Cros-Aarteil S."/>
            <person name="Calhoun S."/>
            <person name="Haridas S."/>
            <person name="Kuo A."/>
            <person name="Mondo S."/>
            <person name="Pangilinan J."/>
            <person name="Riley R."/>
            <person name="LaButti K."/>
            <person name="Andreopoulos B."/>
            <person name="Lipzen A."/>
            <person name="Chen C."/>
            <person name="Yan M."/>
            <person name="Daum C."/>
            <person name="Ng V."/>
            <person name="Clum A."/>
            <person name="Steindorff A."/>
            <person name="Ohm R.A."/>
            <person name="Martin F."/>
            <person name="Silar P."/>
            <person name="Natvig D.O."/>
            <person name="Lalanne C."/>
            <person name="Gautier V."/>
            <person name="Ament-Velasquez S.L."/>
            <person name="Kruys A."/>
            <person name="Hutchinson M.I."/>
            <person name="Powell A.J."/>
            <person name="Barry K."/>
            <person name="Miller A.N."/>
            <person name="Grigoriev I.V."/>
            <person name="Debuchy R."/>
            <person name="Gladieux P."/>
            <person name="Hiltunen Thoren M."/>
            <person name="Johannesson H."/>
        </authorList>
    </citation>
    <scope>NUCLEOTIDE SEQUENCE</scope>
    <source>
        <strain evidence="1">CBS 757.83</strain>
    </source>
</reference>
<organism evidence="1 2">
    <name type="scientific">Parathielavia hyrcaniae</name>
    <dbReference type="NCBI Taxonomy" id="113614"/>
    <lineage>
        <taxon>Eukaryota</taxon>
        <taxon>Fungi</taxon>
        <taxon>Dikarya</taxon>
        <taxon>Ascomycota</taxon>
        <taxon>Pezizomycotina</taxon>
        <taxon>Sordariomycetes</taxon>
        <taxon>Sordariomycetidae</taxon>
        <taxon>Sordariales</taxon>
        <taxon>Chaetomiaceae</taxon>
        <taxon>Parathielavia</taxon>
    </lineage>
</organism>
<comment type="caution">
    <text evidence="1">The sequence shown here is derived from an EMBL/GenBank/DDBJ whole genome shotgun (WGS) entry which is preliminary data.</text>
</comment>
<sequence length="75" mass="7561">MTEVCSASYLVDPSAVPESLTSAYESLMSATTSFVSKFGPAISSLAESCGSAGHRAQSAGLMQGIATDYDGCTSA</sequence>
<dbReference type="EMBL" id="MU863658">
    <property type="protein sequence ID" value="KAK4098493.1"/>
    <property type="molecule type" value="Genomic_DNA"/>
</dbReference>
<dbReference type="Proteomes" id="UP001305647">
    <property type="component" value="Unassembled WGS sequence"/>
</dbReference>
<proteinExistence type="predicted"/>
<dbReference type="AlphaFoldDB" id="A0AAN6PVF4"/>
<accession>A0AAN6PVF4</accession>
<protein>
    <submittedName>
        <fullName evidence="1">Uncharacterized protein</fullName>
    </submittedName>
</protein>
<gene>
    <name evidence="1" type="ORF">N658DRAFT_499347</name>
</gene>
<reference evidence="1" key="2">
    <citation type="submission" date="2023-05" db="EMBL/GenBank/DDBJ databases">
        <authorList>
            <consortium name="Lawrence Berkeley National Laboratory"/>
            <person name="Steindorff A."/>
            <person name="Hensen N."/>
            <person name="Bonometti L."/>
            <person name="Westerberg I."/>
            <person name="Brannstrom I.O."/>
            <person name="Guillou S."/>
            <person name="Cros-Aarteil S."/>
            <person name="Calhoun S."/>
            <person name="Haridas S."/>
            <person name="Kuo A."/>
            <person name="Mondo S."/>
            <person name="Pangilinan J."/>
            <person name="Riley R."/>
            <person name="Labutti K."/>
            <person name="Andreopoulos B."/>
            <person name="Lipzen A."/>
            <person name="Chen C."/>
            <person name="Yanf M."/>
            <person name="Daum C."/>
            <person name="Ng V."/>
            <person name="Clum A."/>
            <person name="Ohm R."/>
            <person name="Martin F."/>
            <person name="Silar P."/>
            <person name="Natvig D."/>
            <person name="Lalanne C."/>
            <person name="Gautier V."/>
            <person name="Ament-Velasquez S.L."/>
            <person name="Kruys A."/>
            <person name="Hutchinson M.I."/>
            <person name="Powell A.J."/>
            <person name="Barry K."/>
            <person name="Miller A.N."/>
            <person name="Grigoriev I.V."/>
            <person name="Debuchy R."/>
            <person name="Gladieux P."/>
            <person name="Thoren M.H."/>
            <person name="Johannesson H."/>
        </authorList>
    </citation>
    <scope>NUCLEOTIDE SEQUENCE</scope>
    <source>
        <strain evidence="1">CBS 757.83</strain>
    </source>
</reference>
<evidence type="ECO:0000313" key="2">
    <source>
        <dbReference type="Proteomes" id="UP001305647"/>
    </source>
</evidence>
<keyword evidence="2" id="KW-1185">Reference proteome</keyword>
<name>A0AAN6PVF4_9PEZI</name>
<evidence type="ECO:0000313" key="1">
    <source>
        <dbReference type="EMBL" id="KAK4098493.1"/>
    </source>
</evidence>